<reference evidence="2 3" key="1">
    <citation type="submission" date="2019-02" db="EMBL/GenBank/DDBJ databases">
        <title>Deep-cultivation of Planctomycetes and their phenomic and genomic characterization uncovers novel biology.</title>
        <authorList>
            <person name="Wiegand S."/>
            <person name="Jogler M."/>
            <person name="Boedeker C."/>
            <person name="Pinto D."/>
            <person name="Vollmers J."/>
            <person name="Rivas-Marin E."/>
            <person name="Kohn T."/>
            <person name="Peeters S.H."/>
            <person name="Heuer A."/>
            <person name="Rast P."/>
            <person name="Oberbeckmann S."/>
            <person name="Bunk B."/>
            <person name="Jeske O."/>
            <person name="Meyerdierks A."/>
            <person name="Storesund J.E."/>
            <person name="Kallscheuer N."/>
            <person name="Luecker S."/>
            <person name="Lage O.M."/>
            <person name="Pohl T."/>
            <person name="Merkel B.J."/>
            <person name="Hornburger P."/>
            <person name="Mueller R.-W."/>
            <person name="Bruemmer F."/>
            <person name="Labrenz M."/>
            <person name="Spormann A.M."/>
            <person name="Op Den Camp H."/>
            <person name="Overmann J."/>
            <person name="Amann R."/>
            <person name="Jetten M.S.M."/>
            <person name="Mascher T."/>
            <person name="Medema M.H."/>
            <person name="Devos D.P."/>
            <person name="Kaster A.-K."/>
            <person name="Ovreas L."/>
            <person name="Rohde M."/>
            <person name="Galperin M.Y."/>
            <person name="Jogler C."/>
        </authorList>
    </citation>
    <scope>NUCLEOTIDE SEQUENCE [LARGE SCALE GENOMIC DNA]</scope>
    <source>
        <strain evidence="2 3">Pla111</strain>
    </source>
</reference>
<organism evidence="2 3">
    <name type="scientific">Botrimarina hoheduenensis</name>
    <dbReference type="NCBI Taxonomy" id="2528000"/>
    <lineage>
        <taxon>Bacteria</taxon>
        <taxon>Pseudomonadati</taxon>
        <taxon>Planctomycetota</taxon>
        <taxon>Planctomycetia</taxon>
        <taxon>Pirellulales</taxon>
        <taxon>Lacipirellulaceae</taxon>
        <taxon>Botrimarina</taxon>
    </lineage>
</organism>
<feature type="region of interest" description="Disordered" evidence="1">
    <location>
        <begin position="1"/>
        <end position="23"/>
    </location>
</feature>
<sequence length="264" mass="29174">MLCASVTAADDRPTGDSSSSALQAAQQTIPWQALSAAQQQAVAEVVNDSTLFRRLPTRVIDCDAELFDHLAEHPELVVETWNLMGVSQVGLRRTGPNNYSATDAAGGQGSIQILDRRQEANGVTHVLAYARGIYRAPPMPASLTATTVMVMRSHPHREANGRTHITTEMDAFIRLDRPAAELVMRTLKPLVTRTADHNFVETMRFVSLFSRTAEQNPEGMQRLAEQLTEVDDATRARFIAVCHRTAQRSLARRDERLRLASTGQ</sequence>
<accession>A0A5C5WF79</accession>
<keyword evidence="3" id="KW-1185">Reference proteome</keyword>
<evidence type="ECO:0000313" key="2">
    <source>
        <dbReference type="EMBL" id="TWT48422.1"/>
    </source>
</evidence>
<protein>
    <submittedName>
        <fullName evidence="2">Uncharacterized protein</fullName>
    </submittedName>
</protein>
<evidence type="ECO:0000313" key="3">
    <source>
        <dbReference type="Proteomes" id="UP000318995"/>
    </source>
</evidence>
<dbReference type="AlphaFoldDB" id="A0A5C5WF79"/>
<proteinExistence type="predicted"/>
<dbReference type="Proteomes" id="UP000318995">
    <property type="component" value="Unassembled WGS sequence"/>
</dbReference>
<dbReference type="EMBL" id="SJPH01000001">
    <property type="protein sequence ID" value="TWT48422.1"/>
    <property type="molecule type" value="Genomic_DNA"/>
</dbReference>
<evidence type="ECO:0000256" key="1">
    <source>
        <dbReference type="SAM" id="MobiDB-lite"/>
    </source>
</evidence>
<name>A0A5C5WF79_9BACT</name>
<gene>
    <name evidence="2" type="ORF">Pla111_01900</name>
</gene>
<comment type="caution">
    <text evidence="2">The sequence shown here is derived from an EMBL/GenBank/DDBJ whole genome shotgun (WGS) entry which is preliminary data.</text>
</comment>